<keyword evidence="12 17" id="KW-1133">Transmembrane helix</keyword>
<evidence type="ECO:0000256" key="11">
    <source>
        <dbReference type="ARBA" id="ARBA00022968"/>
    </source>
</evidence>
<evidence type="ECO:0000256" key="9">
    <source>
        <dbReference type="ARBA" id="ARBA00022824"/>
    </source>
</evidence>
<dbReference type="Proteomes" id="UP000289886">
    <property type="component" value="Unassembled WGS sequence"/>
</dbReference>
<evidence type="ECO:0000256" key="4">
    <source>
        <dbReference type="ARBA" id="ARBA00013208"/>
    </source>
</evidence>
<keyword evidence="13 17" id="KW-0472">Membrane</keyword>
<dbReference type="AlphaFoldDB" id="A0A444V3S4"/>
<feature type="transmembrane region" description="Helical" evidence="17">
    <location>
        <begin position="18"/>
        <end position="36"/>
    </location>
</feature>
<evidence type="ECO:0000256" key="10">
    <source>
        <dbReference type="ARBA" id="ARBA00022840"/>
    </source>
</evidence>
<dbReference type="InterPro" id="IPR036286">
    <property type="entry name" value="LexA/Signal_pep-like_sf"/>
</dbReference>
<dbReference type="EMBL" id="SCEB01002690">
    <property type="protein sequence ID" value="RXM95074.1"/>
    <property type="molecule type" value="Genomic_DNA"/>
</dbReference>
<dbReference type="InterPro" id="IPR027417">
    <property type="entry name" value="P-loop_NTPase"/>
</dbReference>
<evidence type="ECO:0000256" key="7">
    <source>
        <dbReference type="ARBA" id="ARBA00022741"/>
    </source>
</evidence>
<dbReference type="Pfam" id="PF00717">
    <property type="entry name" value="Peptidase_S24"/>
    <property type="match status" value="1"/>
</dbReference>
<dbReference type="GO" id="GO:0004252">
    <property type="term" value="F:serine-type endopeptidase activity"/>
    <property type="evidence" value="ECO:0007669"/>
    <property type="project" value="InterPro"/>
</dbReference>
<proteinExistence type="inferred from homology"/>
<evidence type="ECO:0000256" key="12">
    <source>
        <dbReference type="ARBA" id="ARBA00022989"/>
    </source>
</evidence>
<dbReference type="InterPro" id="IPR015927">
    <property type="entry name" value="Peptidase_S24_S26A/B/C"/>
</dbReference>
<evidence type="ECO:0000256" key="15">
    <source>
        <dbReference type="ARBA" id="ARBA00026170"/>
    </source>
</evidence>
<dbReference type="Gene3D" id="3.40.50.300">
    <property type="entry name" value="P-loop containing nucleotide triphosphate hydrolases"/>
    <property type="match status" value="1"/>
</dbReference>
<evidence type="ECO:0000256" key="16">
    <source>
        <dbReference type="ARBA" id="ARBA00045533"/>
    </source>
</evidence>
<dbReference type="GO" id="GO:0005787">
    <property type="term" value="C:signal peptidase complex"/>
    <property type="evidence" value="ECO:0007669"/>
    <property type="project" value="UniProtKB-ARBA"/>
</dbReference>
<keyword evidence="7" id="KW-0547">Nucleotide-binding</keyword>
<keyword evidence="6 17" id="KW-0812">Transmembrane</keyword>
<feature type="domain" description="Peptidase S24/S26A/S26B/S26C" evidence="18">
    <location>
        <begin position="36"/>
        <end position="100"/>
    </location>
</feature>
<comment type="caution">
    <text evidence="19">The sequence shown here is derived from an EMBL/GenBank/DDBJ whole genome shotgun (WGS) entry which is preliminary data.</text>
</comment>
<dbReference type="SUPFAM" id="SSF51306">
    <property type="entry name" value="LexA/Signal peptidase"/>
    <property type="match status" value="1"/>
</dbReference>
<sequence length="423" mass="48074">MLSLDFLDDVRRMNKRQLYYQVLNFGMIVSSALMIWKGLMVVTGSESPIVVVLSGSMEPAFHRGDLLFLTNRVEDPIRVGEIVVFRIEGREIPIVHRVLKVHEKTASEEEQGAQPSAYKQCSLHEGRLQRNLISYMYSIVVTGSTTNVCRIVVYFNLKKMPLVVMCGFPCSGKSRRTQELKEYILKNTDRKVYVVGDETVGIEQNSVYAGIFSTTDSQKEKNLRGELRADVERKVNKDDVVILDSLNYIKGYRYELFCLIKHAQTPHCLIYCLTSPDVSSTWNNNRACEKQYTQQILDALVMRFEAPDSRNRWDSPLFTIQKEDTLPFEAISDAIFHRKAPPPNQSTQSQPLSSSNFLYELDKVTQDVVTAVLNAQKTSVPGDLIAVPEASEKISLLRHVVDCSYLPVIKSLKQREAAMHSFC</sequence>
<dbReference type="GO" id="GO:0006465">
    <property type="term" value="P:signal peptide processing"/>
    <property type="evidence" value="ECO:0007669"/>
    <property type="project" value="InterPro"/>
</dbReference>
<evidence type="ECO:0000256" key="1">
    <source>
        <dbReference type="ARBA" id="ARBA00000677"/>
    </source>
</evidence>
<dbReference type="GO" id="GO:0006357">
    <property type="term" value="P:regulation of transcription by RNA polymerase II"/>
    <property type="evidence" value="ECO:0007669"/>
    <property type="project" value="UniProtKB-ARBA"/>
</dbReference>
<evidence type="ECO:0000256" key="8">
    <source>
        <dbReference type="ARBA" id="ARBA00022801"/>
    </source>
</evidence>
<protein>
    <recommendedName>
        <fullName evidence="15">Protein KTI12 homolog</fullName>
        <ecNumber evidence="4">3.4.21.89</ecNumber>
    </recommendedName>
</protein>
<comment type="similarity">
    <text evidence="3">Belongs to the peptidase S26B family.</text>
</comment>
<comment type="function">
    <text evidence="16">Catalytic component of the signal peptidase complex (SPC) which catalyzes the cleavage of N-terminal signal sequences from nascent proteins as they are translocated into the lumen of the endoplasmic reticulum. Specifically cleaves N-terminal signal peptides that contain a hydrophobic alpha-helix (h-region) shorter than 18-20 amino acids.</text>
</comment>
<keyword evidence="5" id="KW-0645">Protease</keyword>
<evidence type="ECO:0000256" key="13">
    <source>
        <dbReference type="ARBA" id="ARBA00023136"/>
    </source>
</evidence>
<evidence type="ECO:0000256" key="5">
    <source>
        <dbReference type="ARBA" id="ARBA00022670"/>
    </source>
</evidence>
<accession>A0A444V3S4</accession>
<comment type="catalytic activity">
    <reaction evidence="1">
        <text>Cleavage of hydrophobic, N-terminal signal or leader sequences from secreted and periplasmic proteins.</text>
        <dbReference type="EC" id="3.4.21.89"/>
    </reaction>
</comment>
<dbReference type="CDD" id="cd06462">
    <property type="entry name" value="Peptidase_S24_S26"/>
    <property type="match status" value="1"/>
</dbReference>
<comment type="similarity">
    <text evidence="14">Belongs to the KTI12 family.</text>
</comment>
<dbReference type="PANTHER" id="PTHR12435">
    <property type="match status" value="1"/>
</dbReference>
<name>A0A444V3S4_ACIRT</name>
<dbReference type="InterPro" id="IPR013641">
    <property type="entry name" value="KTI12/PSTK"/>
</dbReference>
<dbReference type="NCBIfam" id="TIGR02228">
    <property type="entry name" value="sigpep_I_arch"/>
    <property type="match status" value="1"/>
</dbReference>
<organism evidence="19 20">
    <name type="scientific">Acipenser ruthenus</name>
    <name type="common">Sterlet sturgeon</name>
    <dbReference type="NCBI Taxonomy" id="7906"/>
    <lineage>
        <taxon>Eukaryota</taxon>
        <taxon>Metazoa</taxon>
        <taxon>Chordata</taxon>
        <taxon>Craniata</taxon>
        <taxon>Vertebrata</taxon>
        <taxon>Euteleostomi</taxon>
        <taxon>Actinopterygii</taxon>
        <taxon>Chondrostei</taxon>
        <taxon>Acipenseriformes</taxon>
        <taxon>Acipenseridae</taxon>
        <taxon>Acipenser</taxon>
    </lineage>
</organism>
<dbReference type="SUPFAM" id="SSF52540">
    <property type="entry name" value="P-loop containing nucleoside triphosphate hydrolases"/>
    <property type="match status" value="1"/>
</dbReference>
<dbReference type="InterPro" id="IPR001733">
    <property type="entry name" value="Peptidase_S26B"/>
</dbReference>
<dbReference type="GO" id="GO:0009003">
    <property type="term" value="F:signal peptidase activity"/>
    <property type="evidence" value="ECO:0007669"/>
    <property type="project" value="UniProtKB-EC"/>
</dbReference>
<dbReference type="GO" id="GO:0006400">
    <property type="term" value="P:tRNA modification"/>
    <property type="evidence" value="ECO:0007669"/>
    <property type="project" value="UniProtKB-ARBA"/>
</dbReference>
<keyword evidence="11" id="KW-0735">Signal-anchor</keyword>
<dbReference type="FunFam" id="3.40.50.300:FF:000827">
    <property type="entry name" value="KTI12 chromatin-associated homolog"/>
    <property type="match status" value="1"/>
</dbReference>
<dbReference type="EC" id="3.4.21.89" evidence="4"/>
<dbReference type="InterPro" id="IPR019756">
    <property type="entry name" value="Pept_S26A_signal_pept_1_Ser-AS"/>
</dbReference>
<dbReference type="Pfam" id="PF08433">
    <property type="entry name" value="KTI12"/>
    <property type="match status" value="1"/>
</dbReference>
<evidence type="ECO:0000256" key="6">
    <source>
        <dbReference type="ARBA" id="ARBA00022692"/>
    </source>
</evidence>
<keyword evidence="9" id="KW-0256">Endoplasmic reticulum</keyword>
<keyword evidence="10" id="KW-0067">ATP-binding</keyword>
<comment type="subcellular location">
    <subcellularLocation>
        <location evidence="2">Endoplasmic reticulum membrane</location>
        <topology evidence="2">Single-pass type II membrane protein</topology>
    </subcellularLocation>
</comment>
<evidence type="ECO:0000256" key="3">
    <source>
        <dbReference type="ARBA" id="ARBA00011035"/>
    </source>
</evidence>
<gene>
    <name evidence="19" type="ORF">EOD39_17279</name>
</gene>
<keyword evidence="8" id="KW-0378">Hydrolase</keyword>
<evidence type="ECO:0000256" key="2">
    <source>
        <dbReference type="ARBA" id="ARBA00004648"/>
    </source>
</evidence>
<dbReference type="GO" id="GO:0005524">
    <property type="term" value="F:ATP binding"/>
    <property type="evidence" value="ECO:0007669"/>
    <property type="project" value="UniProtKB-KW"/>
</dbReference>
<evidence type="ECO:0000259" key="18">
    <source>
        <dbReference type="Pfam" id="PF00717"/>
    </source>
</evidence>
<keyword evidence="20" id="KW-1185">Reference proteome</keyword>
<evidence type="ECO:0000256" key="14">
    <source>
        <dbReference type="ARBA" id="ARBA00025768"/>
    </source>
</evidence>
<reference evidence="19 20" key="1">
    <citation type="submission" date="2019-01" db="EMBL/GenBank/DDBJ databases">
        <title>Draft Genome and Complete Hox-Cluster Characterization of the Sterlet Sturgeon (Acipenser ruthenus).</title>
        <authorList>
            <person name="Wei Q."/>
        </authorList>
    </citation>
    <scope>NUCLEOTIDE SEQUENCE [LARGE SCALE GENOMIC DNA]</scope>
    <source>
        <strain evidence="19">WHYD16114868_AA</strain>
        <tissue evidence="19">Blood</tissue>
    </source>
</reference>
<evidence type="ECO:0000256" key="17">
    <source>
        <dbReference type="SAM" id="Phobius"/>
    </source>
</evidence>
<evidence type="ECO:0000313" key="19">
    <source>
        <dbReference type="EMBL" id="RXM95074.1"/>
    </source>
</evidence>
<dbReference type="PROSITE" id="PS00501">
    <property type="entry name" value="SPASE_I_1"/>
    <property type="match status" value="1"/>
</dbReference>
<evidence type="ECO:0000313" key="20">
    <source>
        <dbReference type="Proteomes" id="UP000289886"/>
    </source>
</evidence>